<dbReference type="InterPro" id="IPR018117">
    <property type="entry name" value="C5_DNA_meth_AS"/>
</dbReference>
<dbReference type="Gene3D" id="1.10.1660.10">
    <property type="match status" value="1"/>
</dbReference>
<gene>
    <name evidence="10" type="ORF">DEU29_1364</name>
</gene>
<dbReference type="Pfam" id="PF00376">
    <property type="entry name" value="MerR"/>
    <property type="match status" value="1"/>
</dbReference>
<dbReference type="PANTHER" id="PTHR10629">
    <property type="entry name" value="CYTOSINE-SPECIFIC METHYLTRANSFERASE"/>
    <property type="match status" value="1"/>
</dbReference>
<dbReference type="GO" id="GO:0003677">
    <property type="term" value="F:DNA binding"/>
    <property type="evidence" value="ECO:0007669"/>
    <property type="project" value="InterPro"/>
</dbReference>
<dbReference type="GO" id="GO:0006355">
    <property type="term" value="P:regulation of DNA-templated transcription"/>
    <property type="evidence" value="ECO:0007669"/>
    <property type="project" value="InterPro"/>
</dbReference>
<dbReference type="InterPro" id="IPR050390">
    <property type="entry name" value="C5-Methyltransferase"/>
</dbReference>
<dbReference type="GO" id="GO:0032259">
    <property type="term" value="P:methylation"/>
    <property type="evidence" value="ECO:0007669"/>
    <property type="project" value="UniProtKB-KW"/>
</dbReference>
<dbReference type="PANTHER" id="PTHR10629:SF52">
    <property type="entry name" value="DNA (CYTOSINE-5)-METHYLTRANSFERASE 1"/>
    <property type="match status" value="1"/>
</dbReference>
<dbReference type="GO" id="GO:0003886">
    <property type="term" value="F:DNA (cytosine-5-)-methyltransferase activity"/>
    <property type="evidence" value="ECO:0007669"/>
    <property type="project" value="UniProtKB-EC"/>
</dbReference>
<accession>A0A4R6NX22</accession>
<comment type="caution">
    <text evidence="10">The sequence shown here is derived from an EMBL/GenBank/DDBJ whole genome shotgun (WGS) entry which is preliminary data.</text>
</comment>
<evidence type="ECO:0000256" key="2">
    <source>
        <dbReference type="ARBA" id="ARBA00022679"/>
    </source>
</evidence>
<dbReference type="EC" id="2.1.1.37" evidence="8"/>
<sequence>MKTSGKDKEFFTIAQVADILGLSKETLRRWEASGKLIPERDEGNNYRLYSREQIEAFEPAQQLFSSNWGEELQTTPHKSYSSVELFAGAGGLALGFEEAGFNTVLLNELDKHACATLKKNRPEWKVAEGDISKIDFTHLRDEIDVLSGGFPCQAFSYAGKKAGFEDARGTLFFEFARAVKEINPKIIVAENVRGLLKHDDGKTLETIKSIIDEIGYDILGCRVLKAVFYKVPQKRERLIIVAVRKDLSQDLDFQWPSPFHRILTMKDALKEGELYSSDVPPSEGQKYPAYKQDVLSMVPPGGYWRDLPVDVQRDYMKGSFHLGGGKTGMARRLSWDEPSLTLTCAPAQKQTERCHPEETRPLTVREYARIQTFPDSWEFAGPLTAKYKQIGNAVPVNLAAAVGRSVVRLLNQIESADELPIAVGQ</sequence>
<dbReference type="AlphaFoldDB" id="A0A4R6NX22"/>
<dbReference type="Gene3D" id="3.90.120.10">
    <property type="entry name" value="DNA Methylase, subunit A, domain 2"/>
    <property type="match status" value="1"/>
</dbReference>
<proteinExistence type="inferred from homology"/>
<dbReference type="PROSITE" id="PS51679">
    <property type="entry name" value="SAM_MT_C5"/>
    <property type="match status" value="1"/>
</dbReference>
<evidence type="ECO:0000256" key="4">
    <source>
        <dbReference type="ARBA" id="ARBA00022747"/>
    </source>
</evidence>
<evidence type="ECO:0000256" key="6">
    <source>
        <dbReference type="PROSITE-ProRule" id="PRU01016"/>
    </source>
</evidence>
<dbReference type="PROSITE" id="PS00094">
    <property type="entry name" value="C5_MTASE_1"/>
    <property type="match status" value="1"/>
</dbReference>
<dbReference type="CDD" id="cd04761">
    <property type="entry name" value="HTH_MerR-SF"/>
    <property type="match status" value="1"/>
</dbReference>
<comment type="catalytic activity">
    <reaction evidence="5 8">
        <text>a 2'-deoxycytidine in DNA + S-adenosyl-L-methionine = a 5-methyl-2'-deoxycytidine in DNA + S-adenosyl-L-homocysteine + H(+)</text>
        <dbReference type="Rhea" id="RHEA:13681"/>
        <dbReference type="Rhea" id="RHEA-COMP:11369"/>
        <dbReference type="Rhea" id="RHEA-COMP:11370"/>
        <dbReference type="ChEBI" id="CHEBI:15378"/>
        <dbReference type="ChEBI" id="CHEBI:57856"/>
        <dbReference type="ChEBI" id="CHEBI:59789"/>
        <dbReference type="ChEBI" id="CHEBI:85452"/>
        <dbReference type="ChEBI" id="CHEBI:85454"/>
        <dbReference type="EC" id="2.1.1.37"/>
    </reaction>
</comment>
<evidence type="ECO:0000256" key="5">
    <source>
        <dbReference type="ARBA" id="ARBA00047422"/>
    </source>
</evidence>
<keyword evidence="1 6" id="KW-0489">Methyltransferase</keyword>
<evidence type="ECO:0000259" key="9">
    <source>
        <dbReference type="PROSITE" id="PS50937"/>
    </source>
</evidence>
<dbReference type="SMART" id="SM00422">
    <property type="entry name" value="HTH_MERR"/>
    <property type="match status" value="1"/>
</dbReference>
<evidence type="ECO:0000256" key="7">
    <source>
        <dbReference type="RuleBase" id="RU000416"/>
    </source>
</evidence>
<name>A0A4R6NX22_9GAMM</name>
<dbReference type="Pfam" id="PF00145">
    <property type="entry name" value="DNA_methylase"/>
    <property type="match status" value="1"/>
</dbReference>
<keyword evidence="11" id="KW-1185">Reference proteome</keyword>
<dbReference type="CDD" id="cd00315">
    <property type="entry name" value="Cyt_C5_DNA_methylase"/>
    <property type="match status" value="1"/>
</dbReference>
<dbReference type="InterPro" id="IPR000551">
    <property type="entry name" value="MerR-type_HTH_dom"/>
</dbReference>
<dbReference type="PROSITE" id="PS00095">
    <property type="entry name" value="C5_MTASE_2"/>
    <property type="match status" value="1"/>
</dbReference>
<dbReference type="SUPFAM" id="SSF46955">
    <property type="entry name" value="Putative DNA-binding domain"/>
    <property type="match status" value="1"/>
</dbReference>
<feature type="domain" description="HTH merR-type" evidence="9">
    <location>
        <begin position="10"/>
        <end position="55"/>
    </location>
</feature>
<dbReference type="Proteomes" id="UP000295531">
    <property type="component" value="Unassembled WGS sequence"/>
</dbReference>
<keyword evidence="2 6" id="KW-0808">Transferase</keyword>
<dbReference type="Gene3D" id="3.40.50.150">
    <property type="entry name" value="Vaccinia Virus protein VP39"/>
    <property type="match status" value="1"/>
</dbReference>
<dbReference type="InterPro" id="IPR029063">
    <property type="entry name" value="SAM-dependent_MTases_sf"/>
</dbReference>
<dbReference type="OrthoDB" id="9813719at2"/>
<protein>
    <recommendedName>
        <fullName evidence="8">Cytosine-specific methyltransferase</fullName>
        <ecNumber evidence="8">2.1.1.37</ecNumber>
    </recommendedName>
</protein>
<reference evidence="10 11" key="1">
    <citation type="submission" date="2019-03" db="EMBL/GenBank/DDBJ databases">
        <title>Freshwater and sediment microbial communities from various areas in North America, analyzing microbe dynamics in response to fracking.</title>
        <authorList>
            <person name="Lamendella R."/>
        </authorList>
    </citation>
    <scope>NUCLEOTIDE SEQUENCE [LARGE SCALE GENOMIC DNA]</scope>
    <source>
        <strain evidence="10 11">18_TX</strain>
    </source>
</reference>
<feature type="active site" evidence="6">
    <location>
        <position position="152"/>
    </location>
</feature>
<dbReference type="NCBIfam" id="TIGR00675">
    <property type="entry name" value="dcm"/>
    <property type="match status" value="1"/>
</dbReference>
<dbReference type="PRINTS" id="PR00105">
    <property type="entry name" value="C5METTRFRASE"/>
</dbReference>
<keyword evidence="3 6" id="KW-0949">S-adenosyl-L-methionine</keyword>
<evidence type="ECO:0000256" key="1">
    <source>
        <dbReference type="ARBA" id="ARBA00022603"/>
    </source>
</evidence>
<dbReference type="InterPro" id="IPR031303">
    <property type="entry name" value="C5_meth_CS"/>
</dbReference>
<evidence type="ECO:0000313" key="11">
    <source>
        <dbReference type="Proteomes" id="UP000295531"/>
    </source>
</evidence>
<evidence type="ECO:0000313" key="10">
    <source>
        <dbReference type="EMBL" id="TDP27000.1"/>
    </source>
</evidence>
<dbReference type="SUPFAM" id="SSF53335">
    <property type="entry name" value="S-adenosyl-L-methionine-dependent methyltransferases"/>
    <property type="match status" value="1"/>
</dbReference>
<evidence type="ECO:0000256" key="3">
    <source>
        <dbReference type="ARBA" id="ARBA00022691"/>
    </source>
</evidence>
<keyword evidence="4" id="KW-0680">Restriction system</keyword>
<comment type="similarity">
    <text evidence="6 7">Belongs to the class I-like SAM-binding methyltransferase superfamily. C5-methyltransferase family.</text>
</comment>
<dbReference type="EMBL" id="SNXI01000036">
    <property type="protein sequence ID" value="TDP27000.1"/>
    <property type="molecule type" value="Genomic_DNA"/>
</dbReference>
<dbReference type="GO" id="GO:0044027">
    <property type="term" value="P:negative regulation of gene expression via chromosomal CpG island methylation"/>
    <property type="evidence" value="ECO:0007669"/>
    <property type="project" value="TreeGrafter"/>
</dbReference>
<evidence type="ECO:0000256" key="8">
    <source>
        <dbReference type="RuleBase" id="RU000417"/>
    </source>
</evidence>
<dbReference type="InterPro" id="IPR009061">
    <property type="entry name" value="DNA-bd_dom_put_sf"/>
</dbReference>
<dbReference type="GO" id="GO:0009307">
    <property type="term" value="P:DNA restriction-modification system"/>
    <property type="evidence" value="ECO:0007669"/>
    <property type="project" value="UniProtKB-KW"/>
</dbReference>
<dbReference type="RefSeq" id="WP_133540916.1">
    <property type="nucleotide sequence ID" value="NZ_SNXI01000036.1"/>
</dbReference>
<dbReference type="InterPro" id="IPR001525">
    <property type="entry name" value="C5_MeTfrase"/>
</dbReference>
<dbReference type="PROSITE" id="PS50937">
    <property type="entry name" value="HTH_MERR_2"/>
    <property type="match status" value="1"/>
</dbReference>
<organism evidence="10 11">
    <name type="scientific">Idiomarina aquatica</name>
    <dbReference type="NCBI Taxonomy" id="1327752"/>
    <lineage>
        <taxon>Bacteria</taxon>
        <taxon>Pseudomonadati</taxon>
        <taxon>Pseudomonadota</taxon>
        <taxon>Gammaproteobacteria</taxon>
        <taxon>Alteromonadales</taxon>
        <taxon>Idiomarinaceae</taxon>
        <taxon>Idiomarina</taxon>
    </lineage>
</organism>